<accession>A0A194S3X7</accession>
<reference evidence="1 2" key="1">
    <citation type="journal article" date="2015" name="Front. Microbiol.">
        <title>Genome sequence of the plant growth promoting endophytic yeast Rhodotorula graminis WP1.</title>
        <authorList>
            <person name="Firrincieli A."/>
            <person name="Otillar R."/>
            <person name="Salamov A."/>
            <person name="Schmutz J."/>
            <person name="Khan Z."/>
            <person name="Redman R.S."/>
            <person name="Fleck N.D."/>
            <person name="Lindquist E."/>
            <person name="Grigoriev I.V."/>
            <person name="Doty S.L."/>
        </authorList>
    </citation>
    <scope>NUCLEOTIDE SEQUENCE [LARGE SCALE GENOMIC DNA]</scope>
    <source>
        <strain evidence="1 2">WP1</strain>
    </source>
</reference>
<dbReference type="RefSeq" id="XP_018271273.1">
    <property type="nucleotide sequence ID" value="XM_018416740.1"/>
</dbReference>
<dbReference type="STRING" id="578459.A0A194S3X7"/>
<organism evidence="1 2">
    <name type="scientific">Rhodotorula graminis (strain WP1)</name>
    <dbReference type="NCBI Taxonomy" id="578459"/>
    <lineage>
        <taxon>Eukaryota</taxon>
        <taxon>Fungi</taxon>
        <taxon>Dikarya</taxon>
        <taxon>Basidiomycota</taxon>
        <taxon>Pucciniomycotina</taxon>
        <taxon>Microbotryomycetes</taxon>
        <taxon>Sporidiobolales</taxon>
        <taxon>Sporidiobolaceae</taxon>
        <taxon>Rhodotorula</taxon>
    </lineage>
</organism>
<sequence>MKTKEHLKLVWKAHKPVCGPGKALPIATLPLTDLELKAAHARLDKIAIPEQPFPISLRHELQMRAKQPAETVLKHLGGDVWDTSKLSAKPWIVLMVRMAMCEYGTHGEIDCDPAPLALELFQHYHRGEGRDEPGGIYEAARVSYQVTCVYDWLAHVGGIGAHDPREPWFSLLAHKVLLFGHLGRLSAASLDALEVRTFYEGARKRFDDWGMVKV</sequence>
<gene>
    <name evidence="1" type="ORF">RHOBADRAFT_53231</name>
</gene>
<dbReference type="AlphaFoldDB" id="A0A194S3X7"/>
<evidence type="ECO:0000313" key="1">
    <source>
        <dbReference type="EMBL" id="KPV75224.1"/>
    </source>
</evidence>
<keyword evidence="2" id="KW-1185">Reference proteome</keyword>
<dbReference type="Proteomes" id="UP000053890">
    <property type="component" value="Unassembled WGS sequence"/>
</dbReference>
<dbReference type="GeneID" id="28977188"/>
<proteinExistence type="predicted"/>
<name>A0A194S3X7_RHOGW</name>
<dbReference type="EMBL" id="KQ474078">
    <property type="protein sequence ID" value="KPV75224.1"/>
    <property type="molecule type" value="Genomic_DNA"/>
</dbReference>
<protein>
    <submittedName>
        <fullName evidence="1">Uncharacterized protein</fullName>
    </submittedName>
</protein>
<evidence type="ECO:0000313" key="2">
    <source>
        <dbReference type="Proteomes" id="UP000053890"/>
    </source>
</evidence>